<dbReference type="InterPro" id="IPR012818">
    <property type="entry name" value="CbiE"/>
</dbReference>
<dbReference type="Proteomes" id="UP000593915">
    <property type="component" value="Chromosome"/>
</dbReference>
<dbReference type="Pfam" id="PF00590">
    <property type="entry name" value="TP_methylase"/>
    <property type="match status" value="1"/>
</dbReference>
<evidence type="ECO:0000313" key="7">
    <source>
        <dbReference type="EMBL" id="QOW60439.1"/>
    </source>
</evidence>
<keyword evidence="5" id="KW-0949">S-adenosyl-L-methionine</keyword>
<name>A0A7S7AW88_9SPIR</name>
<keyword evidence="3 7" id="KW-0489">Methyltransferase</keyword>
<dbReference type="Gene3D" id="3.40.1010.10">
    <property type="entry name" value="Cobalt-precorrin-4 Transmethylase, Domain 1"/>
    <property type="match status" value="1"/>
</dbReference>
<protein>
    <submittedName>
        <fullName evidence="7">Precorrin-6y C5,15-methyltransferase (Decarboxylating) subunit CbiE</fullName>
    </submittedName>
</protein>
<gene>
    <name evidence="7" type="primary">cbiE</name>
    <name evidence="7" type="ORF">IFE08_11565</name>
</gene>
<dbReference type="GO" id="GO:0032259">
    <property type="term" value="P:methylation"/>
    <property type="evidence" value="ECO:0007669"/>
    <property type="project" value="UniProtKB-KW"/>
</dbReference>
<dbReference type="AlphaFoldDB" id="A0A7S7AW88"/>
<dbReference type="InterPro" id="IPR000878">
    <property type="entry name" value="4pyrrol_Mease"/>
</dbReference>
<sequence>MGLIIAGAGPGNIRLLTGEVLEEIKNADIVASFERIADDLKTIKSGVLKLKSLTDIIDLPFGEKRVLVLASGDPCFFGITAYLKTKNINMEKILTGISSMQYFMCKLQKQWHSLKFYSLHGRSADFTQMKNDKAFFILTDKTNNPDFISQELKRNTFCGKIYVGYNLSYEDECVEVYNIGEKIKVKSFLNTVMVENEKY</sequence>
<dbReference type="RefSeq" id="WP_194075983.1">
    <property type="nucleotide sequence ID" value="NZ_CP045670.1"/>
</dbReference>
<evidence type="ECO:0000256" key="1">
    <source>
        <dbReference type="ARBA" id="ARBA00004953"/>
    </source>
</evidence>
<dbReference type="EMBL" id="CP061839">
    <property type="protein sequence ID" value="QOW60439.1"/>
    <property type="molecule type" value="Genomic_DNA"/>
</dbReference>
<reference evidence="7 8" key="1">
    <citation type="submission" date="2020-09" db="EMBL/GenBank/DDBJ databases">
        <title>Characterization of Treponema spp. from bovine digital dermatitis in Korea.</title>
        <authorList>
            <person name="Espiritu H.M."/>
            <person name="Cho Y.I."/>
            <person name="Mamuad L."/>
        </authorList>
    </citation>
    <scope>NUCLEOTIDE SEQUENCE [LARGE SCALE GENOMIC DNA]</scope>
    <source>
        <strain evidence="7 8">KS1</strain>
    </source>
</reference>
<dbReference type="PANTHER" id="PTHR43182:SF1">
    <property type="entry name" value="COBALT-PRECORRIN-7 C(5)-METHYLTRANSFERASE"/>
    <property type="match status" value="1"/>
</dbReference>
<proteinExistence type="predicted"/>
<keyword evidence="4 7" id="KW-0808">Transferase</keyword>
<organism evidence="7 8">
    <name type="scientific">Treponema pedis</name>
    <dbReference type="NCBI Taxonomy" id="409322"/>
    <lineage>
        <taxon>Bacteria</taxon>
        <taxon>Pseudomonadati</taxon>
        <taxon>Spirochaetota</taxon>
        <taxon>Spirochaetia</taxon>
        <taxon>Spirochaetales</taxon>
        <taxon>Treponemataceae</taxon>
        <taxon>Treponema</taxon>
    </lineage>
</organism>
<dbReference type="NCBIfam" id="TIGR02467">
    <property type="entry name" value="CbiE"/>
    <property type="match status" value="1"/>
</dbReference>
<evidence type="ECO:0000256" key="2">
    <source>
        <dbReference type="ARBA" id="ARBA00022573"/>
    </source>
</evidence>
<dbReference type="PANTHER" id="PTHR43182">
    <property type="entry name" value="COBALT-PRECORRIN-6B C(15)-METHYLTRANSFERASE (DECARBOXYLATING)"/>
    <property type="match status" value="1"/>
</dbReference>
<dbReference type="GO" id="GO:0008276">
    <property type="term" value="F:protein methyltransferase activity"/>
    <property type="evidence" value="ECO:0007669"/>
    <property type="project" value="InterPro"/>
</dbReference>
<dbReference type="InterPro" id="IPR035996">
    <property type="entry name" value="4pyrrol_Methylase_sf"/>
</dbReference>
<dbReference type="InterPro" id="IPR014777">
    <property type="entry name" value="4pyrrole_Mease_sub1"/>
</dbReference>
<evidence type="ECO:0000256" key="4">
    <source>
        <dbReference type="ARBA" id="ARBA00022679"/>
    </source>
</evidence>
<dbReference type="InterPro" id="IPR050714">
    <property type="entry name" value="Cobalamin_biosynth_MTase"/>
</dbReference>
<accession>A0A7S7AW88</accession>
<dbReference type="SUPFAM" id="SSF53790">
    <property type="entry name" value="Tetrapyrrole methylase"/>
    <property type="match status" value="1"/>
</dbReference>
<evidence type="ECO:0000256" key="3">
    <source>
        <dbReference type="ARBA" id="ARBA00022603"/>
    </source>
</evidence>
<comment type="pathway">
    <text evidence="1">Cofactor biosynthesis; adenosylcobalamin biosynthesis.</text>
</comment>
<feature type="domain" description="Tetrapyrrole methylase" evidence="6">
    <location>
        <begin position="3"/>
        <end position="181"/>
    </location>
</feature>
<evidence type="ECO:0000256" key="5">
    <source>
        <dbReference type="ARBA" id="ARBA00022691"/>
    </source>
</evidence>
<evidence type="ECO:0000259" key="6">
    <source>
        <dbReference type="Pfam" id="PF00590"/>
    </source>
</evidence>
<dbReference type="UniPathway" id="UPA00148"/>
<dbReference type="CDD" id="cd11644">
    <property type="entry name" value="Precorrin-6Y-MT"/>
    <property type="match status" value="1"/>
</dbReference>
<keyword evidence="2" id="KW-0169">Cobalamin biosynthesis</keyword>
<evidence type="ECO:0000313" key="8">
    <source>
        <dbReference type="Proteomes" id="UP000593915"/>
    </source>
</evidence>
<dbReference type="GO" id="GO:0009236">
    <property type="term" value="P:cobalamin biosynthetic process"/>
    <property type="evidence" value="ECO:0007669"/>
    <property type="project" value="UniProtKB-UniPathway"/>
</dbReference>